<dbReference type="EMBL" id="APBN01000004">
    <property type="protein sequence ID" value="EMT52388.1"/>
    <property type="molecule type" value="Genomic_DNA"/>
</dbReference>
<comment type="caution">
    <text evidence="2">The sequence shown here is derived from an EMBL/GenBank/DDBJ whole genome shotgun (WGS) entry which is preliminary data.</text>
</comment>
<dbReference type="AlphaFoldDB" id="M8DFZ7"/>
<evidence type="ECO:0000313" key="3">
    <source>
        <dbReference type="Proteomes" id="UP000012081"/>
    </source>
</evidence>
<feature type="domain" description="SLH" evidence="1">
    <location>
        <begin position="33"/>
        <end position="96"/>
    </location>
</feature>
<dbReference type="PATRIC" id="fig|1300222.3.peg.2519"/>
<reference evidence="2 3" key="1">
    <citation type="submission" date="2013-03" db="EMBL/GenBank/DDBJ databases">
        <title>Assembly of a new bacterial strain Brevibacillus borstelensis AK1.</title>
        <authorList>
            <person name="Rajan I."/>
            <person name="PoliReddy D."/>
            <person name="Sugumar T."/>
            <person name="Rathinam K."/>
            <person name="Alqarawi S."/>
            <person name="Khalil A.B."/>
            <person name="Sivakumar N."/>
        </authorList>
    </citation>
    <scope>NUCLEOTIDE SEQUENCE [LARGE SCALE GENOMIC DNA]</scope>
    <source>
        <strain evidence="2 3">AK1</strain>
    </source>
</reference>
<sequence>MKRFYKLFSSVIVLVLTIGAGLSALVPVTNAAQVPAKLSDYQNHPHRDAIDYVVKNKLMWLFPDGSFQPDKPITQADLVAGLVNVKGLTSGEPVQELPENHWAKVYYERAKRDGILDGVEINPNKVMNREEASRLMVNAWKSLFPRYPWKQQYNIIYSVGSNWIAGKPGKFPNGVSTTLYDSFGTVSRGEQAFALQSLHREYQGIQEAEKIATQFHNSLKISGETIRGALPTVKGYDTRLYVRFKNGKTDTIDSGKFSFSTSQVEYVRFLVKFKGEAESLANYLYGKLPTLERENSR</sequence>
<evidence type="ECO:0000259" key="1">
    <source>
        <dbReference type="PROSITE" id="PS51272"/>
    </source>
</evidence>
<accession>M8DFZ7</accession>
<gene>
    <name evidence="2" type="ORF">I532_12064</name>
</gene>
<dbReference type="RefSeq" id="WP_003388493.1">
    <property type="nucleotide sequence ID" value="NZ_APBN01000004.1"/>
</dbReference>
<proteinExistence type="predicted"/>
<dbReference type="OrthoDB" id="2463453at2"/>
<name>M8DFZ7_9BACL</name>
<dbReference type="PROSITE" id="PS51272">
    <property type="entry name" value="SLH"/>
    <property type="match status" value="1"/>
</dbReference>
<evidence type="ECO:0000313" key="2">
    <source>
        <dbReference type="EMBL" id="EMT52388.1"/>
    </source>
</evidence>
<dbReference type="Proteomes" id="UP000012081">
    <property type="component" value="Unassembled WGS sequence"/>
</dbReference>
<dbReference type="InterPro" id="IPR001119">
    <property type="entry name" value="SLH_dom"/>
</dbReference>
<protein>
    <recommendedName>
        <fullName evidence="1">SLH domain-containing protein</fullName>
    </recommendedName>
</protein>
<dbReference type="Pfam" id="PF00395">
    <property type="entry name" value="SLH"/>
    <property type="match status" value="1"/>
</dbReference>
<dbReference type="STRING" id="1300222.I532_12064"/>
<keyword evidence="3" id="KW-1185">Reference proteome</keyword>
<organism evidence="2 3">
    <name type="scientific">Brevibacillus borstelensis AK1</name>
    <dbReference type="NCBI Taxonomy" id="1300222"/>
    <lineage>
        <taxon>Bacteria</taxon>
        <taxon>Bacillati</taxon>
        <taxon>Bacillota</taxon>
        <taxon>Bacilli</taxon>
        <taxon>Bacillales</taxon>
        <taxon>Paenibacillaceae</taxon>
        <taxon>Brevibacillus</taxon>
    </lineage>
</organism>